<feature type="transmembrane region" description="Helical" evidence="2">
    <location>
        <begin position="244"/>
        <end position="266"/>
    </location>
</feature>
<evidence type="ECO:0000256" key="1">
    <source>
        <dbReference type="SAM" id="MobiDB-lite"/>
    </source>
</evidence>
<keyword evidence="2" id="KW-0472">Membrane</keyword>
<feature type="transmembrane region" description="Helical" evidence="2">
    <location>
        <begin position="166"/>
        <end position="189"/>
    </location>
</feature>
<evidence type="ECO:0000313" key="4">
    <source>
        <dbReference type="EMBL" id="OAX80950.1"/>
    </source>
</evidence>
<evidence type="ECO:0000313" key="5">
    <source>
        <dbReference type="Proteomes" id="UP000091918"/>
    </source>
</evidence>
<keyword evidence="2" id="KW-0812">Transmembrane</keyword>
<dbReference type="Proteomes" id="UP000091918">
    <property type="component" value="Unassembled WGS sequence"/>
</dbReference>
<dbReference type="STRING" id="1658172.A0A1B7NVZ7"/>
<feature type="region of interest" description="Disordered" evidence="1">
    <location>
        <begin position="369"/>
        <end position="403"/>
    </location>
</feature>
<comment type="caution">
    <text evidence="4">The sequence shown here is derived from an EMBL/GenBank/DDBJ whole genome shotgun (WGS) entry which is preliminary data.</text>
</comment>
<evidence type="ECO:0000259" key="3">
    <source>
        <dbReference type="Pfam" id="PF20684"/>
    </source>
</evidence>
<dbReference type="Pfam" id="PF20684">
    <property type="entry name" value="Fung_rhodopsin"/>
    <property type="match status" value="1"/>
</dbReference>
<proteinExistence type="predicted"/>
<reference evidence="4 5" key="1">
    <citation type="submission" date="2015-07" db="EMBL/GenBank/DDBJ databases">
        <title>Emmonsia species relationships and genome sequence.</title>
        <authorList>
            <person name="Cuomo C.A."/>
            <person name="Schwartz I.S."/>
            <person name="Kenyon C."/>
            <person name="de Hoog G.S."/>
            <person name="Govender N.P."/>
            <person name="Botha A."/>
            <person name="Moreno L."/>
            <person name="de Vries M."/>
            <person name="Munoz J.F."/>
            <person name="Stielow J.B."/>
        </authorList>
    </citation>
    <scope>NUCLEOTIDE SEQUENCE [LARGE SCALE GENOMIC DNA]</scope>
    <source>
        <strain evidence="4 5">CBS 136260</strain>
    </source>
</reference>
<dbReference type="InterPro" id="IPR049326">
    <property type="entry name" value="Rhodopsin_dom_fungi"/>
</dbReference>
<protein>
    <recommendedName>
        <fullName evidence="3">Rhodopsin domain-containing protein</fullName>
    </recommendedName>
</protein>
<keyword evidence="2" id="KW-1133">Transmembrane helix</keyword>
<feature type="transmembrane region" description="Helical" evidence="2">
    <location>
        <begin position="209"/>
        <end position="232"/>
    </location>
</feature>
<dbReference type="OrthoDB" id="3918601at2759"/>
<dbReference type="EMBL" id="LGUA01000580">
    <property type="protein sequence ID" value="OAX80950.1"/>
    <property type="molecule type" value="Genomic_DNA"/>
</dbReference>
<dbReference type="AlphaFoldDB" id="A0A1B7NVZ7"/>
<dbReference type="PANTHER" id="PTHR39614:SF2">
    <property type="entry name" value="INTEGRAL MEMBRANE PROTEIN"/>
    <property type="match status" value="1"/>
</dbReference>
<sequence>MATSRTFPPGISEPLAVDTSHDHGGFIAIITALFLGFALVSLGIRAYVRHSRHVVKKDDYALLATTVLSLCSHSIPSVRSIAGAGSKRRLANMVLQILFCIQSSVVFVQIRYGWGKSREVLIPDPHGALFKATYAADMIYVLTHCVSKSSAALFYLRISLNRCHVLIAWGLVGFSVLWAVISMILISLSCDHTRPWMDVSSHCSSLFPRWQFIGAFDIITEAGLSSVSLFLVGSVQMAISRKIIVVLAFSSRLFVVLPASFHIHYIKRMLDSSDPTLVGSYVTVCLQLELGYGIIANTIPCFKPFMAAYEETGRPSYRSRNHSYSGSQSNNSGNSKANYGWIYNCESHARSTISSSKMAKLKTLWGSNTATTELNSGPQPSPPLPTPLPQCHPPKVKEAQTVGAGAIRYTATVKPGGRETGRPKLGK</sequence>
<organism evidence="4 5">
    <name type="scientific">Emergomyces africanus</name>
    <dbReference type="NCBI Taxonomy" id="1955775"/>
    <lineage>
        <taxon>Eukaryota</taxon>
        <taxon>Fungi</taxon>
        <taxon>Dikarya</taxon>
        <taxon>Ascomycota</taxon>
        <taxon>Pezizomycotina</taxon>
        <taxon>Eurotiomycetes</taxon>
        <taxon>Eurotiomycetidae</taxon>
        <taxon>Onygenales</taxon>
        <taxon>Ajellomycetaceae</taxon>
        <taxon>Emergomyces</taxon>
    </lineage>
</organism>
<feature type="transmembrane region" description="Helical" evidence="2">
    <location>
        <begin position="25"/>
        <end position="48"/>
    </location>
</feature>
<evidence type="ECO:0000256" key="2">
    <source>
        <dbReference type="SAM" id="Phobius"/>
    </source>
</evidence>
<dbReference type="PANTHER" id="PTHR39614">
    <property type="entry name" value="INTEGRAL MEMBRANE PROTEIN"/>
    <property type="match status" value="1"/>
</dbReference>
<feature type="compositionally biased region" description="Pro residues" evidence="1">
    <location>
        <begin position="379"/>
        <end position="392"/>
    </location>
</feature>
<accession>A0A1B7NVZ7</accession>
<gene>
    <name evidence="4" type="ORF">ACJ72_04707</name>
</gene>
<name>A0A1B7NVZ7_9EURO</name>
<feature type="domain" description="Rhodopsin" evidence="3">
    <location>
        <begin position="93"/>
        <end position="306"/>
    </location>
</feature>
<keyword evidence="5" id="KW-1185">Reference proteome</keyword>